<dbReference type="Proteomes" id="UP000886817">
    <property type="component" value="Unassembled WGS sequence"/>
</dbReference>
<comment type="caution">
    <text evidence="1">The sequence shown here is derived from an EMBL/GenBank/DDBJ whole genome shotgun (WGS) entry which is preliminary data.</text>
</comment>
<gene>
    <name evidence="1" type="ORF">IAA45_01715</name>
</gene>
<evidence type="ECO:0000313" key="2">
    <source>
        <dbReference type="Proteomes" id="UP000886817"/>
    </source>
</evidence>
<dbReference type="InterPro" id="IPR013785">
    <property type="entry name" value="Aldolase_TIM"/>
</dbReference>
<organism evidence="1 2">
    <name type="scientific">Candidatus Blautia gallistercoris</name>
    <dbReference type="NCBI Taxonomy" id="2838490"/>
    <lineage>
        <taxon>Bacteria</taxon>
        <taxon>Bacillati</taxon>
        <taxon>Bacillota</taxon>
        <taxon>Clostridia</taxon>
        <taxon>Lachnospirales</taxon>
        <taxon>Lachnospiraceae</taxon>
        <taxon>Blautia</taxon>
    </lineage>
</organism>
<dbReference type="Gene3D" id="3.20.20.70">
    <property type="entry name" value="Aldolase class I"/>
    <property type="match status" value="1"/>
</dbReference>
<feature type="non-terminal residue" evidence="1">
    <location>
        <position position="63"/>
    </location>
</feature>
<proteinExistence type="predicted"/>
<reference evidence="1" key="2">
    <citation type="submission" date="2021-04" db="EMBL/GenBank/DDBJ databases">
        <authorList>
            <person name="Gilroy R."/>
        </authorList>
    </citation>
    <scope>NUCLEOTIDE SEQUENCE</scope>
    <source>
        <strain evidence="1">ChiSjej1B19-8411</strain>
    </source>
</reference>
<dbReference type="AlphaFoldDB" id="A0A9D2B272"/>
<evidence type="ECO:0000313" key="1">
    <source>
        <dbReference type="EMBL" id="HIX58420.1"/>
    </source>
</evidence>
<name>A0A9D2B272_9FIRM</name>
<sequence length="63" mass="6876">MGSISWALLSLSPHMATKPLVSASAVPNYWDPSVTCREMTTEEVEFCIRKFGEGAAIARRAGF</sequence>
<reference evidence="1" key="1">
    <citation type="journal article" date="2021" name="PeerJ">
        <title>Extensive microbial diversity within the chicken gut microbiome revealed by metagenomics and culture.</title>
        <authorList>
            <person name="Gilroy R."/>
            <person name="Ravi A."/>
            <person name="Getino M."/>
            <person name="Pursley I."/>
            <person name="Horton D.L."/>
            <person name="Alikhan N.F."/>
            <person name="Baker D."/>
            <person name="Gharbi K."/>
            <person name="Hall N."/>
            <person name="Watson M."/>
            <person name="Adriaenssens E.M."/>
            <person name="Foster-Nyarko E."/>
            <person name="Jarju S."/>
            <person name="Secka A."/>
            <person name="Antonio M."/>
            <person name="Oren A."/>
            <person name="Chaudhuri R.R."/>
            <person name="La Ragione R."/>
            <person name="Hildebrand F."/>
            <person name="Pallen M.J."/>
        </authorList>
    </citation>
    <scope>NUCLEOTIDE SEQUENCE</scope>
    <source>
        <strain evidence="1">ChiSjej1B19-8411</strain>
    </source>
</reference>
<dbReference type="SUPFAM" id="SSF51395">
    <property type="entry name" value="FMN-linked oxidoreductases"/>
    <property type="match status" value="1"/>
</dbReference>
<accession>A0A9D2B272</accession>
<protein>
    <submittedName>
        <fullName evidence="1">Uncharacterized protein</fullName>
    </submittedName>
</protein>
<dbReference type="EMBL" id="DXEX01000046">
    <property type="protein sequence ID" value="HIX58420.1"/>
    <property type="molecule type" value="Genomic_DNA"/>
</dbReference>